<name>A0ACD4ZQM2_9ACTN</name>
<dbReference type="EMBL" id="CP109109">
    <property type="protein sequence ID" value="WSC00103.1"/>
    <property type="molecule type" value="Genomic_DNA"/>
</dbReference>
<proteinExistence type="predicted"/>
<dbReference type="Proteomes" id="UP001348369">
    <property type="component" value="Chromosome"/>
</dbReference>
<sequence length="103" mass="11218">MNDTLFDLVDIQPTQCARCADRAAEVIVTGHPNLLGGLVDGYAEFRPRPIGGIAWTAHTAPVDCCTRCAQHLAWAWNAPYELAHPHQERIVVMAVPLETAVTA</sequence>
<protein>
    <submittedName>
        <fullName evidence="1">Uncharacterized protein</fullName>
    </submittedName>
</protein>
<organism evidence="1 2">
    <name type="scientific">Streptomyces scopuliridis</name>
    <dbReference type="NCBI Taxonomy" id="452529"/>
    <lineage>
        <taxon>Bacteria</taxon>
        <taxon>Bacillati</taxon>
        <taxon>Actinomycetota</taxon>
        <taxon>Actinomycetes</taxon>
        <taxon>Kitasatosporales</taxon>
        <taxon>Streptomycetaceae</taxon>
        <taxon>Streptomyces</taxon>
    </lineage>
</organism>
<accession>A0ACD4ZQM2</accession>
<keyword evidence="2" id="KW-1185">Reference proteome</keyword>
<gene>
    <name evidence="1" type="ORF">OG835_25965</name>
</gene>
<evidence type="ECO:0000313" key="1">
    <source>
        <dbReference type="EMBL" id="WSC00103.1"/>
    </source>
</evidence>
<evidence type="ECO:0000313" key="2">
    <source>
        <dbReference type="Proteomes" id="UP001348369"/>
    </source>
</evidence>
<reference evidence="1" key="1">
    <citation type="submission" date="2022-10" db="EMBL/GenBank/DDBJ databases">
        <title>The complete genomes of actinobacterial strains from the NBC collection.</title>
        <authorList>
            <person name="Joergensen T.S."/>
            <person name="Alvarez Arevalo M."/>
            <person name="Sterndorff E.B."/>
            <person name="Faurdal D."/>
            <person name="Vuksanovic O."/>
            <person name="Mourched A.-S."/>
            <person name="Charusanti P."/>
            <person name="Shaw S."/>
            <person name="Blin K."/>
            <person name="Weber T."/>
        </authorList>
    </citation>
    <scope>NUCLEOTIDE SEQUENCE</scope>
    <source>
        <strain evidence="1">NBC 01771</strain>
    </source>
</reference>